<evidence type="ECO:0000259" key="8">
    <source>
        <dbReference type="PROSITE" id="PS50011"/>
    </source>
</evidence>
<organism evidence="9 10">
    <name type="scientific">Coccomyxa viridis</name>
    <dbReference type="NCBI Taxonomy" id="1274662"/>
    <lineage>
        <taxon>Eukaryota</taxon>
        <taxon>Viridiplantae</taxon>
        <taxon>Chlorophyta</taxon>
        <taxon>core chlorophytes</taxon>
        <taxon>Trebouxiophyceae</taxon>
        <taxon>Trebouxiophyceae incertae sedis</taxon>
        <taxon>Coccomyxaceae</taxon>
        <taxon>Coccomyxa</taxon>
    </lineage>
</organism>
<keyword evidence="2" id="KW-0808">Transferase</keyword>
<dbReference type="InterPro" id="IPR050108">
    <property type="entry name" value="CDK"/>
</dbReference>
<dbReference type="FunFam" id="1.10.510.10:FF:000533">
    <property type="entry name" value="cyclin-dependent kinase 10"/>
    <property type="match status" value="1"/>
</dbReference>
<evidence type="ECO:0000256" key="5">
    <source>
        <dbReference type="ARBA" id="ARBA00022840"/>
    </source>
</evidence>
<evidence type="ECO:0000256" key="1">
    <source>
        <dbReference type="ARBA" id="ARBA00022527"/>
    </source>
</evidence>
<dbReference type="AlphaFoldDB" id="A0AAV1I7B5"/>
<evidence type="ECO:0000256" key="7">
    <source>
        <dbReference type="SAM" id="MobiDB-lite"/>
    </source>
</evidence>
<feature type="domain" description="Protein kinase" evidence="8">
    <location>
        <begin position="13"/>
        <end position="297"/>
    </location>
</feature>
<dbReference type="GO" id="GO:0007346">
    <property type="term" value="P:regulation of mitotic cell cycle"/>
    <property type="evidence" value="ECO:0007669"/>
    <property type="project" value="TreeGrafter"/>
</dbReference>
<accession>A0AAV1I7B5</accession>
<dbReference type="GO" id="GO:0005524">
    <property type="term" value="F:ATP binding"/>
    <property type="evidence" value="ECO:0007669"/>
    <property type="project" value="UniProtKB-UniRule"/>
</dbReference>
<comment type="caution">
    <text evidence="9">The sequence shown here is derived from an EMBL/GenBank/DDBJ whole genome shotgun (WGS) entry which is preliminary data.</text>
</comment>
<dbReference type="InterPro" id="IPR017441">
    <property type="entry name" value="Protein_kinase_ATP_BS"/>
</dbReference>
<evidence type="ECO:0000256" key="4">
    <source>
        <dbReference type="ARBA" id="ARBA00022777"/>
    </source>
</evidence>
<protein>
    <recommendedName>
        <fullName evidence="8">Protein kinase domain-containing protein</fullName>
    </recommendedName>
</protein>
<dbReference type="Proteomes" id="UP001314263">
    <property type="component" value="Unassembled WGS sequence"/>
</dbReference>
<evidence type="ECO:0000256" key="2">
    <source>
        <dbReference type="ARBA" id="ARBA00022679"/>
    </source>
</evidence>
<dbReference type="PANTHER" id="PTHR24056">
    <property type="entry name" value="CELL DIVISION PROTEIN KINASE"/>
    <property type="match status" value="1"/>
</dbReference>
<dbReference type="Gene3D" id="1.10.510.10">
    <property type="entry name" value="Transferase(Phosphotransferase) domain 1"/>
    <property type="match status" value="1"/>
</dbReference>
<proteinExistence type="predicted"/>
<keyword evidence="4" id="KW-0418">Kinase</keyword>
<feature type="compositionally biased region" description="Basic residues" evidence="7">
    <location>
        <begin position="338"/>
        <end position="347"/>
    </location>
</feature>
<reference evidence="9 10" key="1">
    <citation type="submission" date="2023-10" db="EMBL/GenBank/DDBJ databases">
        <authorList>
            <person name="Maclean D."/>
            <person name="Macfadyen A."/>
        </authorList>
    </citation>
    <scope>NUCLEOTIDE SEQUENCE [LARGE SCALE GENOMIC DNA]</scope>
</reference>
<name>A0AAV1I7B5_9CHLO</name>
<dbReference type="PANTHER" id="PTHR24056:SF107">
    <property type="entry name" value="CYCLIN-DEPENDENT KINASE 11A-RELATED"/>
    <property type="match status" value="1"/>
</dbReference>
<keyword evidence="1" id="KW-0723">Serine/threonine-protein kinase</keyword>
<feature type="compositionally biased region" description="Basic and acidic residues" evidence="7">
    <location>
        <begin position="348"/>
        <end position="357"/>
    </location>
</feature>
<dbReference type="InterPro" id="IPR000719">
    <property type="entry name" value="Prot_kinase_dom"/>
</dbReference>
<feature type="region of interest" description="Disordered" evidence="7">
    <location>
        <begin position="298"/>
        <end position="379"/>
    </location>
</feature>
<gene>
    <name evidence="9" type="ORF">CVIRNUC_006107</name>
</gene>
<dbReference type="PROSITE" id="PS50011">
    <property type="entry name" value="PROTEIN_KINASE_DOM"/>
    <property type="match status" value="1"/>
</dbReference>
<dbReference type="GO" id="GO:0005634">
    <property type="term" value="C:nucleus"/>
    <property type="evidence" value="ECO:0007669"/>
    <property type="project" value="TreeGrafter"/>
</dbReference>
<sequence>MTALPVRDAVSNYEKISRIGEGTYGVVYKARDRTTGEVVALKQVRMERERDGIPVTSMREIRVLQQCRHPNIVHLKKVVTGSKPDSIFLVFEYCTHDLGQLVDAMPRPFSPSEVKCLMLQLLEAVNFLHSHWIMSRDLKLPNLLLTNSGQLKICDFGLARYFHTSDESYTPKVVTLWYRAPEIFLGQDAYTEAIDMWAVGCIFGELLRNEPLFPGRSEAEMLERMVRLLGSPHENIWPGFTQLPEAGSLKFPSQPYNFVAREFPNASVGAISLLKKLLMYDPGQRLSARAALRHGYFQEQPPPKQPADFPTFPSAHDTGLRQRHQRRAEMEQQEDMHRHRQPAKRSRAQQEAEERFGEAFGTQGGQNRGHAGQKRSRNL</sequence>
<feature type="compositionally biased region" description="Basic and acidic residues" evidence="7">
    <location>
        <begin position="327"/>
        <end position="337"/>
    </location>
</feature>
<evidence type="ECO:0000256" key="6">
    <source>
        <dbReference type="PROSITE-ProRule" id="PRU10141"/>
    </source>
</evidence>
<feature type="binding site" evidence="6">
    <location>
        <position position="42"/>
    </location>
    <ligand>
        <name>ATP</name>
        <dbReference type="ChEBI" id="CHEBI:30616"/>
    </ligand>
</feature>
<dbReference type="Gene3D" id="3.30.200.20">
    <property type="entry name" value="Phosphorylase Kinase, domain 1"/>
    <property type="match status" value="1"/>
</dbReference>
<dbReference type="SMART" id="SM00220">
    <property type="entry name" value="S_TKc"/>
    <property type="match status" value="1"/>
</dbReference>
<dbReference type="SUPFAM" id="SSF56112">
    <property type="entry name" value="Protein kinase-like (PK-like)"/>
    <property type="match status" value="1"/>
</dbReference>
<dbReference type="GO" id="GO:0004674">
    <property type="term" value="F:protein serine/threonine kinase activity"/>
    <property type="evidence" value="ECO:0007669"/>
    <property type="project" value="UniProtKB-KW"/>
</dbReference>
<evidence type="ECO:0000256" key="3">
    <source>
        <dbReference type="ARBA" id="ARBA00022741"/>
    </source>
</evidence>
<dbReference type="FunFam" id="3.30.200.20:FF:001016">
    <property type="entry name" value="Probable cyclin-dependent kinase 10"/>
    <property type="match status" value="1"/>
</dbReference>
<dbReference type="InterPro" id="IPR011009">
    <property type="entry name" value="Kinase-like_dom_sf"/>
</dbReference>
<evidence type="ECO:0000313" key="10">
    <source>
        <dbReference type="Proteomes" id="UP001314263"/>
    </source>
</evidence>
<dbReference type="PROSITE" id="PS00107">
    <property type="entry name" value="PROTEIN_KINASE_ATP"/>
    <property type="match status" value="1"/>
</dbReference>
<keyword evidence="10" id="KW-1185">Reference proteome</keyword>
<dbReference type="Pfam" id="PF00069">
    <property type="entry name" value="Pkinase"/>
    <property type="match status" value="1"/>
</dbReference>
<keyword evidence="5 6" id="KW-0067">ATP-binding</keyword>
<dbReference type="EMBL" id="CAUYUE010000007">
    <property type="protein sequence ID" value="CAK0782912.1"/>
    <property type="molecule type" value="Genomic_DNA"/>
</dbReference>
<evidence type="ECO:0000313" key="9">
    <source>
        <dbReference type="EMBL" id="CAK0782912.1"/>
    </source>
</evidence>
<keyword evidence="3 6" id="KW-0547">Nucleotide-binding</keyword>